<reference evidence="4 5" key="1">
    <citation type="submission" date="2018-05" db="EMBL/GenBank/DDBJ databases">
        <title>Genomic Encyclopedia of Type Strains, Phase IV (KMG-IV): sequencing the most valuable type-strain genomes for metagenomic binning, comparative biology and taxonomic classification.</title>
        <authorList>
            <person name="Goeker M."/>
        </authorList>
    </citation>
    <scope>NUCLEOTIDE SEQUENCE [LARGE SCALE GENOMIC DNA]</scope>
    <source>
        <strain evidence="4 5">DSM 6462</strain>
    </source>
</reference>
<dbReference type="EMBL" id="QJJK01000001">
    <property type="protein sequence ID" value="PXW65157.1"/>
    <property type="molecule type" value="Genomic_DNA"/>
</dbReference>
<accession>A0A2V3UJZ7</accession>
<dbReference type="InterPro" id="IPR002347">
    <property type="entry name" value="SDR_fam"/>
</dbReference>
<keyword evidence="3" id="KW-0560">Oxidoreductase</keyword>
<dbReference type="PROSITE" id="PS00061">
    <property type="entry name" value="ADH_SHORT"/>
    <property type="match status" value="1"/>
</dbReference>
<dbReference type="Proteomes" id="UP000248021">
    <property type="component" value="Unassembled WGS sequence"/>
</dbReference>
<organism evidence="4 5">
    <name type="scientific">Chelatococcus asaccharovorans</name>
    <dbReference type="NCBI Taxonomy" id="28210"/>
    <lineage>
        <taxon>Bacteria</taxon>
        <taxon>Pseudomonadati</taxon>
        <taxon>Pseudomonadota</taxon>
        <taxon>Alphaproteobacteria</taxon>
        <taxon>Hyphomicrobiales</taxon>
        <taxon>Chelatococcaceae</taxon>
        <taxon>Chelatococcus</taxon>
    </lineage>
</organism>
<dbReference type="AlphaFoldDB" id="A0A2V3UJZ7"/>
<dbReference type="InterPro" id="IPR020904">
    <property type="entry name" value="Sc_DH/Rdtase_CS"/>
</dbReference>
<dbReference type="GO" id="GO:0016491">
    <property type="term" value="F:oxidoreductase activity"/>
    <property type="evidence" value="ECO:0007669"/>
    <property type="project" value="UniProtKB-KW"/>
</dbReference>
<comment type="similarity">
    <text evidence="1">Belongs to the short-chain dehydrogenases/reductases (SDR) family.</text>
</comment>
<evidence type="ECO:0000313" key="5">
    <source>
        <dbReference type="Proteomes" id="UP000248021"/>
    </source>
</evidence>
<comment type="caution">
    <text evidence="4">The sequence shown here is derived from an EMBL/GenBank/DDBJ whole genome shotgun (WGS) entry which is preliminary data.</text>
</comment>
<dbReference type="OrthoDB" id="9796652at2"/>
<evidence type="ECO:0000313" key="4">
    <source>
        <dbReference type="EMBL" id="PXW65157.1"/>
    </source>
</evidence>
<keyword evidence="2" id="KW-0521">NADP</keyword>
<dbReference type="PRINTS" id="PR00080">
    <property type="entry name" value="SDRFAMILY"/>
</dbReference>
<keyword evidence="5" id="KW-1185">Reference proteome</keyword>
<dbReference type="PANTHER" id="PTHR43618">
    <property type="entry name" value="7-ALPHA-HYDROXYSTEROID DEHYDROGENASE"/>
    <property type="match status" value="1"/>
</dbReference>
<name>A0A2V3UJZ7_9HYPH</name>
<evidence type="ECO:0000256" key="2">
    <source>
        <dbReference type="ARBA" id="ARBA00022857"/>
    </source>
</evidence>
<dbReference type="PANTHER" id="PTHR43618:SF8">
    <property type="entry name" value="7ALPHA-HYDROXYSTEROID DEHYDROGENASE"/>
    <property type="match status" value="1"/>
</dbReference>
<dbReference type="InterPro" id="IPR052178">
    <property type="entry name" value="Sec_Metab_Biosynth_SDR"/>
</dbReference>
<dbReference type="InterPro" id="IPR036291">
    <property type="entry name" value="NAD(P)-bd_dom_sf"/>
</dbReference>
<dbReference type="SUPFAM" id="SSF51735">
    <property type="entry name" value="NAD(P)-binding Rossmann-fold domains"/>
    <property type="match status" value="1"/>
</dbReference>
<dbReference type="PRINTS" id="PR00081">
    <property type="entry name" value="GDHRDH"/>
</dbReference>
<dbReference type="FunFam" id="3.40.50.720:FF:000084">
    <property type="entry name" value="Short-chain dehydrogenase reductase"/>
    <property type="match status" value="1"/>
</dbReference>
<dbReference type="Pfam" id="PF13561">
    <property type="entry name" value="adh_short_C2"/>
    <property type="match status" value="1"/>
</dbReference>
<sequence length="272" mass="28174">MVQSPTSLFDVSGKVVLITGGAQGMGRMIAEGFVAGGARVHITSRKADVAAAAAEAMNAQATRAEATGATGACIAIARDLSSPEDATALARDIAERETRLDVLINNAGRTWGAPLATFPDKAWASVMAVNVQAPFTLVRDLLPLLRAAATASDPARVINIGSLAGRIVERLSAFSYAASKAAVHHLTRELAAELARDRITVNTVVPGYFPTQMTSHIRAGEERLAGLVERIPLGRLGSAEDVVGACVMLSSRAGAYITGSEIVIDGGLAGCR</sequence>
<gene>
    <name evidence="4" type="ORF">C7450_101920</name>
</gene>
<evidence type="ECO:0000256" key="3">
    <source>
        <dbReference type="ARBA" id="ARBA00023002"/>
    </source>
</evidence>
<dbReference type="Gene3D" id="3.40.50.720">
    <property type="entry name" value="NAD(P)-binding Rossmann-like Domain"/>
    <property type="match status" value="1"/>
</dbReference>
<dbReference type="RefSeq" id="WP_110373142.1">
    <property type="nucleotide sequence ID" value="NZ_JAHBRY010000001.1"/>
</dbReference>
<proteinExistence type="inferred from homology"/>
<protein>
    <submittedName>
        <fullName evidence="4">NAD(P)-dependent dehydrogenase (Short-subunit alcohol dehydrogenase family)</fullName>
    </submittedName>
</protein>
<evidence type="ECO:0000256" key="1">
    <source>
        <dbReference type="ARBA" id="ARBA00006484"/>
    </source>
</evidence>